<evidence type="ECO:0000259" key="7">
    <source>
        <dbReference type="Pfam" id="PF07126"/>
    </source>
</evidence>
<evidence type="ECO:0000256" key="1">
    <source>
        <dbReference type="ARBA" id="ARBA00022490"/>
    </source>
</evidence>
<dbReference type="InterPro" id="IPR048372">
    <property type="entry name" value="ZapC_C"/>
</dbReference>
<dbReference type="Proteomes" id="UP001157138">
    <property type="component" value="Unassembled WGS sequence"/>
</dbReference>
<dbReference type="Pfam" id="PF21083">
    <property type="entry name" value="ZapC_N"/>
    <property type="match status" value="1"/>
</dbReference>
<dbReference type="GO" id="GO:0051301">
    <property type="term" value="P:cell division"/>
    <property type="evidence" value="ECO:0007669"/>
    <property type="project" value="UniProtKB-KW"/>
</dbReference>
<keyword evidence="3 5" id="KW-0717">Septation</keyword>
<dbReference type="InterPro" id="IPR009809">
    <property type="entry name" value="ZapC"/>
</dbReference>
<comment type="subcellular location">
    <subcellularLocation>
        <location evidence="5 6">Cytoplasm</location>
    </subcellularLocation>
</comment>
<dbReference type="InterPro" id="IPR048373">
    <property type="entry name" value="ZapC_N"/>
</dbReference>
<dbReference type="Pfam" id="PF07126">
    <property type="entry name" value="ZapC_C"/>
    <property type="match status" value="1"/>
</dbReference>
<evidence type="ECO:0000256" key="2">
    <source>
        <dbReference type="ARBA" id="ARBA00022618"/>
    </source>
</evidence>
<keyword evidence="10" id="KW-1185">Reference proteome</keyword>
<feature type="domain" description="Cell-division protein ZapC N-terminal" evidence="8">
    <location>
        <begin position="2"/>
        <end position="89"/>
    </location>
</feature>
<evidence type="ECO:0000256" key="4">
    <source>
        <dbReference type="ARBA" id="ARBA00023306"/>
    </source>
</evidence>
<dbReference type="EMBL" id="BSPW01000070">
    <property type="protein sequence ID" value="GLT19277.1"/>
    <property type="molecule type" value="Genomic_DNA"/>
</dbReference>
<evidence type="ECO:0000256" key="6">
    <source>
        <dbReference type="PIRNR" id="PIRNR010252"/>
    </source>
</evidence>
<dbReference type="HAMAP" id="MF_00906">
    <property type="entry name" value="ZapC"/>
    <property type="match status" value="1"/>
</dbReference>
<protein>
    <recommendedName>
        <fullName evidence="5 6">Cell division protein ZapC</fullName>
    </recommendedName>
</protein>
<evidence type="ECO:0000313" key="9">
    <source>
        <dbReference type="EMBL" id="GLT19277.1"/>
    </source>
</evidence>
<keyword evidence="2 5" id="KW-0132">Cell division</keyword>
<gene>
    <name evidence="5 9" type="primary">zapC</name>
    <name evidence="9" type="ORF">GCM10007938_30590</name>
</gene>
<proteinExistence type="inferred from homology"/>
<accession>A0ABQ6F208</accession>
<name>A0ABQ6F208_9VIBR</name>
<dbReference type="PIRSF" id="PIRSF010252">
    <property type="entry name" value="ZapC"/>
    <property type="match status" value="1"/>
</dbReference>
<evidence type="ECO:0000259" key="8">
    <source>
        <dbReference type="Pfam" id="PF21083"/>
    </source>
</evidence>
<keyword evidence="4 5" id="KW-0131">Cell cycle</keyword>
<comment type="subunit">
    <text evidence="5">Interacts directly with FtsZ.</text>
</comment>
<comment type="caution">
    <text evidence="9">The sequence shown here is derived from an EMBL/GenBank/DDBJ whole genome shotgun (WGS) entry which is preliminary data.</text>
</comment>
<evidence type="ECO:0000256" key="5">
    <source>
        <dbReference type="HAMAP-Rule" id="MF_00906"/>
    </source>
</evidence>
<comment type="similarity">
    <text evidence="5 6">Belongs to the ZapC family.</text>
</comment>
<evidence type="ECO:0000256" key="3">
    <source>
        <dbReference type="ARBA" id="ARBA00023210"/>
    </source>
</evidence>
<comment type="function">
    <text evidence="5 6">Contributes to the efficiency of the cell division process by stabilizing the polymeric form of the cell division protein FtsZ. Acts by promoting interactions between FtsZ protofilaments and suppressing the GTPase activity of FtsZ.</text>
</comment>
<keyword evidence="1 5" id="KW-0963">Cytoplasm</keyword>
<sequence length="184" mass="20830">MMLKPSDKWTWYYDDTEQHLMLDLGDDIIFRTNLSKKLIVDCAIGINEFSVDDASAFQTYREQISFLNLSEARQAELTLYCTAAKRFHKPVQPKSWFFTPVIDGGYIPQEGDFVQLSNDHNDGFFIVLEVGDNASLCALVCTDDFILDGMKLLEFGQAIKVMHDRMSNANSVLTQGLHSMALVS</sequence>
<reference evidence="10" key="1">
    <citation type="journal article" date="2019" name="Int. J. Syst. Evol. Microbiol.">
        <title>The Global Catalogue of Microorganisms (GCM) 10K type strain sequencing project: providing services to taxonomists for standard genome sequencing and annotation.</title>
        <authorList>
            <consortium name="The Broad Institute Genomics Platform"/>
            <consortium name="The Broad Institute Genome Sequencing Center for Infectious Disease"/>
            <person name="Wu L."/>
            <person name="Ma J."/>
        </authorList>
    </citation>
    <scope>NUCLEOTIDE SEQUENCE [LARGE SCALE GENOMIC DNA]</scope>
    <source>
        <strain evidence="10">NBRC 108723</strain>
    </source>
</reference>
<feature type="domain" description="Cell-division protein ZapC C-terminal" evidence="7">
    <location>
        <begin position="90"/>
        <end position="170"/>
    </location>
</feature>
<evidence type="ECO:0000313" key="10">
    <source>
        <dbReference type="Proteomes" id="UP001157138"/>
    </source>
</evidence>
<organism evidence="9 10">
    <name type="scientific">Vibrio zhanjiangensis</name>
    <dbReference type="NCBI Taxonomy" id="1046128"/>
    <lineage>
        <taxon>Bacteria</taxon>
        <taxon>Pseudomonadati</taxon>
        <taxon>Pseudomonadota</taxon>
        <taxon>Gammaproteobacteria</taxon>
        <taxon>Vibrionales</taxon>
        <taxon>Vibrionaceae</taxon>
        <taxon>Vibrio</taxon>
    </lineage>
</organism>